<reference evidence="4 5" key="1">
    <citation type="submission" date="2018-06" db="EMBL/GenBank/DDBJ databases">
        <title>Genomic Encyclopedia of Type Strains, Phase III (KMG-III): the genomes of soil and plant-associated and newly described type strains.</title>
        <authorList>
            <person name="Whitman W."/>
        </authorList>
    </citation>
    <scope>NUCLEOTIDE SEQUENCE [LARGE SCALE GENOMIC DNA]</scope>
    <source>
        <strain evidence="4 5">CGMCC 4.7090</strain>
    </source>
</reference>
<dbReference type="InterPro" id="IPR054470">
    <property type="entry name" value="FIMAH_dom"/>
</dbReference>
<comment type="caution">
    <text evidence="4">The sequence shown here is derived from an EMBL/GenBank/DDBJ whole genome shotgun (WGS) entry which is preliminary data.</text>
</comment>
<dbReference type="AlphaFoldDB" id="A0A327ZH71"/>
<dbReference type="Pfam" id="PF22888">
    <property type="entry name" value="FIMAH"/>
    <property type="match status" value="1"/>
</dbReference>
<evidence type="ECO:0000256" key="2">
    <source>
        <dbReference type="SAM" id="Phobius"/>
    </source>
</evidence>
<keyword evidence="2" id="KW-1133">Transmembrane helix</keyword>
<gene>
    <name evidence="4" type="ORF">B0I29_103160</name>
</gene>
<sequence length="201" mass="21158">MMTAVSVPHDPYYSPTTKLPVVKPQGASQRLKILGAVTAATVLFVTVAVTIISSGGDDDPESPAVPIAAPSTVITEDAPVEEPSAAPASKSPTPRPTTAAPARPAELVTQLATVVRALEKRGELDRRGADALNRRLEQLKNRLRKDPDKASRKLEEFVKKLAELREKGDISEAGFQTLAAGATQIGAVLPTSGDDDGDDDD</sequence>
<evidence type="ECO:0000313" key="4">
    <source>
        <dbReference type="EMBL" id="RAK40134.1"/>
    </source>
</evidence>
<name>A0A327ZH71_9ACTN</name>
<keyword evidence="2" id="KW-0472">Membrane</keyword>
<feature type="compositionally biased region" description="Low complexity" evidence="1">
    <location>
        <begin position="81"/>
        <end position="105"/>
    </location>
</feature>
<accession>A0A327ZH71</accession>
<protein>
    <recommendedName>
        <fullName evidence="3">FIMAH domain-containing protein</fullName>
    </recommendedName>
</protein>
<proteinExistence type="predicted"/>
<dbReference type="EMBL" id="QLMJ01000003">
    <property type="protein sequence ID" value="RAK40134.1"/>
    <property type="molecule type" value="Genomic_DNA"/>
</dbReference>
<feature type="domain" description="FIMAH" evidence="3">
    <location>
        <begin position="109"/>
        <end position="184"/>
    </location>
</feature>
<evidence type="ECO:0000256" key="1">
    <source>
        <dbReference type="SAM" id="MobiDB-lite"/>
    </source>
</evidence>
<feature type="transmembrane region" description="Helical" evidence="2">
    <location>
        <begin position="33"/>
        <end position="52"/>
    </location>
</feature>
<dbReference type="Proteomes" id="UP000249341">
    <property type="component" value="Unassembled WGS sequence"/>
</dbReference>
<feature type="region of interest" description="Disordered" evidence="1">
    <location>
        <begin position="73"/>
        <end position="105"/>
    </location>
</feature>
<keyword evidence="5" id="KW-1185">Reference proteome</keyword>
<keyword evidence="2" id="KW-0812">Transmembrane</keyword>
<evidence type="ECO:0000313" key="5">
    <source>
        <dbReference type="Proteomes" id="UP000249341"/>
    </source>
</evidence>
<organism evidence="4 5">
    <name type="scientific">Actinoplanes lutulentus</name>
    <dbReference type="NCBI Taxonomy" id="1287878"/>
    <lineage>
        <taxon>Bacteria</taxon>
        <taxon>Bacillati</taxon>
        <taxon>Actinomycetota</taxon>
        <taxon>Actinomycetes</taxon>
        <taxon>Micromonosporales</taxon>
        <taxon>Micromonosporaceae</taxon>
        <taxon>Actinoplanes</taxon>
    </lineage>
</organism>
<evidence type="ECO:0000259" key="3">
    <source>
        <dbReference type="Pfam" id="PF22888"/>
    </source>
</evidence>